<evidence type="ECO:0000313" key="2">
    <source>
        <dbReference type="EMBL" id="QTA84475.1"/>
    </source>
</evidence>
<dbReference type="EMBL" id="CP061800">
    <property type="protein sequence ID" value="QTA84475.1"/>
    <property type="molecule type" value="Genomic_DNA"/>
</dbReference>
<accession>A0A975BG65</accession>
<feature type="transmembrane region" description="Helical" evidence="1">
    <location>
        <begin position="329"/>
        <end position="349"/>
    </location>
</feature>
<feature type="transmembrane region" description="Helical" evidence="1">
    <location>
        <begin position="183"/>
        <end position="200"/>
    </location>
</feature>
<reference evidence="2" key="1">
    <citation type="journal article" date="2021" name="Microb. Physiol.">
        <title>Proteogenomic Insights into the Physiology of Marine, Sulfate-Reducing, Filamentous Desulfonema limicola and Desulfonema magnum.</title>
        <authorList>
            <person name="Schnaars V."/>
            <person name="Wohlbrand L."/>
            <person name="Scheve S."/>
            <person name="Hinrichs C."/>
            <person name="Reinhardt R."/>
            <person name="Rabus R."/>
        </authorList>
    </citation>
    <scope>NUCLEOTIDE SEQUENCE</scope>
    <source>
        <strain evidence="2">4be13</strain>
    </source>
</reference>
<feature type="transmembrane region" description="Helical" evidence="1">
    <location>
        <begin position="21"/>
        <end position="43"/>
    </location>
</feature>
<evidence type="ECO:0000313" key="3">
    <source>
        <dbReference type="Proteomes" id="UP000663722"/>
    </source>
</evidence>
<name>A0A975BG65_9BACT</name>
<feature type="transmembrane region" description="Helical" evidence="1">
    <location>
        <begin position="212"/>
        <end position="234"/>
    </location>
</feature>
<feature type="transmembrane region" description="Helical" evidence="1">
    <location>
        <begin position="361"/>
        <end position="381"/>
    </location>
</feature>
<keyword evidence="1" id="KW-0472">Membrane</keyword>
<gene>
    <name evidence="2" type="ORF">dnm_004710</name>
</gene>
<evidence type="ECO:0000256" key="1">
    <source>
        <dbReference type="SAM" id="Phobius"/>
    </source>
</evidence>
<dbReference type="Proteomes" id="UP000663722">
    <property type="component" value="Chromosome"/>
</dbReference>
<keyword evidence="1" id="KW-1133">Transmembrane helix</keyword>
<protein>
    <recommendedName>
        <fullName evidence="4">Glycosyltransferase RgtA/B/C/D-like domain-containing protein</fullName>
    </recommendedName>
</protein>
<dbReference type="AlphaFoldDB" id="A0A975BG65"/>
<feature type="transmembrane region" description="Helical" evidence="1">
    <location>
        <begin position="273"/>
        <end position="294"/>
    </location>
</feature>
<keyword evidence="3" id="KW-1185">Reference proteome</keyword>
<evidence type="ECO:0008006" key="4">
    <source>
        <dbReference type="Google" id="ProtNLM"/>
    </source>
</evidence>
<dbReference type="KEGG" id="dmm:dnm_004710"/>
<feature type="transmembrane region" description="Helical" evidence="1">
    <location>
        <begin position="115"/>
        <end position="133"/>
    </location>
</feature>
<sequence length="538" mass="62154">MHFLITFLKQKLINHNIIPNIKIFLSASVLMIFSFYLQGNILIDLADEGFLWYGTWRTLLGDIPLSDFHSYDPGRYYWTAGCSMIFGSSLMALRTSLAIFQTLGLTLGLMALRRVIHSWGVLIIAGALLLLWMHPRHKIFEHTFAMASVYVAVLLMEKPSFQRHFIAGIFVGVAAFFGRNHGFYGFVSFFSLILFIWLKIERTHFFRRISAWGTGIFIGYSPMLIMFVFVPNFFKSFIKNIRFILRNSTNLSLPVPWPWTADFINITETIKCISTGVFFLALPVFYILTSAYLLKSKSDVLKQKSLITASVFVGVPYVHHIFSRADISHLAQGIHPLLIGLLSLSFMLINKDIRKKIMSTGLVIFIFFMSYFTVGMANPYYKKFNAPKGSFEKINIHGDNILVYKHTANLILSIINTNAKMTRPDEGLLIAPHWPGFYPILQRKSPLWDTYFLFKETQDRQRQMISELKDKAVNWIILGDVALDGRDDLRFQNTHSLLWQHFMENFEPVQVEGLPDNYQLLRRKNQIRINTIRKYTGT</sequence>
<keyword evidence="1" id="KW-0812">Transmembrane</keyword>
<feature type="transmembrane region" description="Helical" evidence="1">
    <location>
        <begin position="76"/>
        <end position="103"/>
    </location>
</feature>
<organism evidence="2 3">
    <name type="scientific">Desulfonema magnum</name>
    <dbReference type="NCBI Taxonomy" id="45655"/>
    <lineage>
        <taxon>Bacteria</taxon>
        <taxon>Pseudomonadati</taxon>
        <taxon>Thermodesulfobacteriota</taxon>
        <taxon>Desulfobacteria</taxon>
        <taxon>Desulfobacterales</taxon>
        <taxon>Desulfococcaceae</taxon>
        <taxon>Desulfonema</taxon>
    </lineage>
</organism>
<feature type="transmembrane region" description="Helical" evidence="1">
    <location>
        <begin position="139"/>
        <end position="156"/>
    </location>
</feature>
<proteinExistence type="predicted"/>